<comment type="caution">
    <text evidence="1">The sequence shown here is derived from an EMBL/GenBank/DDBJ whole genome shotgun (WGS) entry which is preliminary data.</text>
</comment>
<gene>
    <name evidence="1" type="ORF">HanXRQr2_Chr10g0433691</name>
</gene>
<evidence type="ECO:0000313" key="2">
    <source>
        <dbReference type="Proteomes" id="UP000215914"/>
    </source>
</evidence>
<organism evidence="1 2">
    <name type="scientific">Helianthus annuus</name>
    <name type="common">Common sunflower</name>
    <dbReference type="NCBI Taxonomy" id="4232"/>
    <lineage>
        <taxon>Eukaryota</taxon>
        <taxon>Viridiplantae</taxon>
        <taxon>Streptophyta</taxon>
        <taxon>Embryophyta</taxon>
        <taxon>Tracheophyta</taxon>
        <taxon>Spermatophyta</taxon>
        <taxon>Magnoliopsida</taxon>
        <taxon>eudicotyledons</taxon>
        <taxon>Gunneridae</taxon>
        <taxon>Pentapetalae</taxon>
        <taxon>asterids</taxon>
        <taxon>campanulids</taxon>
        <taxon>Asterales</taxon>
        <taxon>Asteraceae</taxon>
        <taxon>Asteroideae</taxon>
        <taxon>Heliantheae alliance</taxon>
        <taxon>Heliantheae</taxon>
        <taxon>Helianthus</taxon>
    </lineage>
</organism>
<evidence type="ECO:0000313" key="1">
    <source>
        <dbReference type="EMBL" id="KAF5785855.1"/>
    </source>
</evidence>
<name>A0A9K3N3W7_HELAN</name>
<proteinExistence type="predicted"/>
<accession>A0A9K3N3W7</accession>
<reference evidence="1" key="1">
    <citation type="journal article" date="2017" name="Nature">
        <title>The sunflower genome provides insights into oil metabolism, flowering and Asterid evolution.</title>
        <authorList>
            <person name="Badouin H."/>
            <person name="Gouzy J."/>
            <person name="Grassa C.J."/>
            <person name="Murat F."/>
            <person name="Staton S.E."/>
            <person name="Cottret L."/>
            <person name="Lelandais-Briere C."/>
            <person name="Owens G.L."/>
            <person name="Carrere S."/>
            <person name="Mayjonade B."/>
            <person name="Legrand L."/>
            <person name="Gill N."/>
            <person name="Kane N.C."/>
            <person name="Bowers J.E."/>
            <person name="Hubner S."/>
            <person name="Bellec A."/>
            <person name="Berard A."/>
            <person name="Berges H."/>
            <person name="Blanchet N."/>
            <person name="Boniface M.C."/>
            <person name="Brunel D."/>
            <person name="Catrice O."/>
            <person name="Chaidir N."/>
            <person name="Claudel C."/>
            <person name="Donnadieu C."/>
            <person name="Faraut T."/>
            <person name="Fievet G."/>
            <person name="Helmstetter N."/>
            <person name="King M."/>
            <person name="Knapp S.J."/>
            <person name="Lai Z."/>
            <person name="Le Paslier M.C."/>
            <person name="Lippi Y."/>
            <person name="Lorenzon L."/>
            <person name="Mandel J.R."/>
            <person name="Marage G."/>
            <person name="Marchand G."/>
            <person name="Marquand E."/>
            <person name="Bret-Mestries E."/>
            <person name="Morien E."/>
            <person name="Nambeesan S."/>
            <person name="Nguyen T."/>
            <person name="Pegot-Espagnet P."/>
            <person name="Pouilly N."/>
            <person name="Raftis F."/>
            <person name="Sallet E."/>
            <person name="Schiex T."/>
            <person name="Thomas J."/>
            <person name="Vandecasteele C."/>
            <person name="Vares D."/>
            <person name="Vear F."/>
            <person name="Vautrin S."/>
            <person name="Crespi M."/>
            <person name="Mangin B."/>
            <person name="Burke J.M."/>
            <person name="Salse J."/>
            <person name="Munos S."/>
            <person name="Vincourt P."/>
            <person name="Rieseberg L.H."/>
            <person name="Langlade N.B."/>
        </authorList>
    </citation>
    <scope>NUCLEOTIDE SEQUENCE</scope>
    <source>
        <tissue evidence="1">Leaves</tissue>
    </source>
</reference>
<dbReference type="Gramene" id="mRNA:HanXRQr2_Chr10g0433691">
    <property type="protein sequence ID" value="mRNA:HanXRQr2_Chr10g0433691"/>
    <property type="gene ID" value="HanXRQr2_Chr10g0433691"/>
</dbReference>
<dbReference type="AlphaFoldDB" id="A0A9K3N3W7"/>
<reference evidence="1" key="2">
    <citation type="submission" date="2020-06" db="EMBL/GenBank/DDBJ databases">
        <title>Helianthus annuus Genome sequencing and assembly Release 2.</title>
        <authorList>
            <person name="Gouzy J."/>
            <person name="Langlade N."/>
            <person name="Munos S."/>
        </authorList>
    </citation>
    <scope>NUCLEOTIDE SEQUENCE</scope>
    <source>
        <tissue evidence="1">Leaves</tissue>
    </source>
</reference>
<protein>
    <submittedName>
        <fullName evidence="1">Uncharacterized protein</fullName>
    </submittedName>
</protein>
<sequence length="53" mass="6025">MKCKCGNLHKQWIIALVCSLGLFQSYSCVLPRNLHTQPKLMIDDAMKMDSKDA</sequence>
<dbReference type="Proteomes" id="UP000215914">
    <property type="component" value="Unassembled WGS sequence"/>
</dbReference>
<keyword evidence="2" id="KW-1185">Reference proteome</keyword>
<dbReference type="EMBL" id="MNCJ02000325">
    <property type="protein sequence ID" value="KAF5785855.1"/>
    <property type="molecule type" value="Genomic_DNA"/>
</dbReference>